<evidence type="ECO:0000313" key="1">
    <source>
        <dbReference type="EMBL" id="MPC65652.1"/>
    </source>
</evidence>
<keyword evidence="2" id="KW-1185">Reference proteome</keyword>
<accession>A0A5B7H3K2</accession>
<dbReference type="EMBL" id="VSRR010023652">
    <property type="protein sequence ID" value="MPC65652.1"/>
    <property type="molecule type" value="Genomic_DNA"/>
</dbReference>
<sequence length="107" mass="11912">MDDRLYDSTKPSEFIRNFPEGDNNCRRGGLEVLYIVAPAATLLGTSLTGHSLYPRHRQEQRSSPPPSLTLLFDTSFTLSPLSPPLLPLKFSLFSQHLFSIFLCSSPG</sequence>
<evidence type="ECO:0000313" key="2">
    <source>
        <dbReference type="Proteomes" id="UP000324222"/>
    </source>
</evidence>
<dbReference type="Proteomes" id="UP000324222">
    <property type="component" value="Unassembled WGS sequence"/>
</dbReference>
<dbReference type="AlphaFoldDB" id="A0A5B7H3K2"/>
<gene>
    <name evidence="1" type="ORF">E2C01_059790</name>
</gene>
<name>A0A5B7H3K2_PORTR</name>
<protein>
    <submittedName>
        <fullName evidence="1">Uncharacterized protein</fullName>
    </submittedName>
</protein>
<comment type="caution">
    <text evidence="1">The sequence shown here is derived from an EMBL/GenBank/DDBJ whole genome shotgun (WGS) entry which is preliminary data.</text>
</comment>
<organism evidence="1 2">
    <name type="scientific">Portunus trituberculatus</name>
    <name type="common">Swimming crab</name>
    <name type="synonym">Neptunus trituberculatus</name>
    <dbReference type="NCBI Taxonomy" id="210409"/>
    <lineage>
        <taxon>Eukaryota</taxon>
        <taxon>Metazoa</taxon>
        <taxon>Ecdysozoa</taxon>
        <taxon>Arthropoda</taxon>
        <taxon>Crustacea</taxon>
        <taxon>Multicrustacea</taxon>
        <taxon>Malacostraca</taxon>
        <taxon>Eumalacostraca</taxon>
        <taxon>Eucarida</taxon>
        <taxon>Decapoda</taxon>
        <taxon>Pleocyemata</taxon>
        <taxon>Brachyura</taxon>
        <taxon>Eubrachyura</taxon>
        <taxon>Portunoidea</taxon>
        <taxon>Portunidae</taxon>
        <taxon>Portuninae</taxon>
        <taxon>Portunus</taxon>
    </lineage>
</organism>
<reference evidence="1 2" key="1">
    <citation type="submission" date="2019-05" db="EMBL/GenBank/DDBJ databases">
        <title>Another draft genome of Portunus trituberculatus and its Hox gene families provides insights of decapod evolution.</title>
        <authorList>
            <person name="Jeong J.-H."/>
            <person name="Song I."/>
            <person name="Kim S."/>
            <person name="Choi T."/>
            <person name="Kim D."/>
            <person name="Ryu S."/>
            <person name="Kim W."/>
        </authorList>
    </citation>
    <scope>NUCLEOTIDE SEQUENCE [LARGE SCALE GENOMIC DNA]</scope>
    <source>
        <tissue evidence="1">Muscle</tissue>
    </source>
</reference>
<proteinExistence type="predicted"/>